<evidence type="ECO:0000256" key="1">
    <source>
        <dbReference type="ARBA" id="ARBA00038473"/>
    </source>
</evidence>
<evidence type="ECO:0000313" key="5">
    <source>
        <dbReference type="Proteomes" id="UP000678276"/>
    </source>
</evidence>
<feature type="signal peptide" evidence="2">
    <location>
        <begin position="1"/>
        <end position="27"/>
    </location>
</feature>
<feature type="domain" description="Beta-lactamase-related" evidence="3">
    <location>
        <begin position="46"/>
        <end position="361"/>
    </location>
</feature>
<reference evidence="4 5" key="1">
    <citation type="submission" date="2021-04" db="EMBL/GenBank/DDBJ databases">
        <title>Whole genome sequence of Jiella sp. KSK16Y-1.</title>
        <authorList>
            <person name="Tuo L."/>
        </authorList>
    </citation>
    <scope>NUCLEOTIDE SEQUENCE [LARGE SCALE GENOMIC DNA]</scope>
    <source>
        <strain evidence="4 5">KSK16Y-1</strain>
    </source>
</reference>
<keyword evidence="4" id="KW-0378">Hydrolase</keyword>
<protein>
    <submittedName>
        <fullName evidence="4">D-alanyl-D-alanine-carboxypeptidase/endopeptidase AmpH</fullName>
        <ecNumber evidence="4">3.4.-.-</ecNumber>
    </submittedName>
</protein>
<dbReference type="Proteomes" id="UP000678276">
    <property type="component" value="Unassembled WGS sequence"/>
</dbReference>
<evidence type="ECO:0000313" key="4">
    <source>
        <dbReference type="EMBL" id="MBP0614808.1"/>
    </source>
</evidence>
<gene>
    <name evidence="4" type="primary">ampH</name>
    <name evidence="4" type="ORF">J6595_04360</name>
</gene>
<keyword evidence="2" id="KW-0732">Signal</keyword>
<dbReference type="Pfam" id="PF00144">
    <property type="entry name" value="Beta-lactamase"/>
    <property type="match status" value="1"/>
</dbReference>
<dbReference type="InterPro" id="IPR001466">
    <property type="entry name" value="Beta-lactam-related"/>
</dbReference>
<comment type="caution">
    <text evidence="4">The sequence shown here is derived from an EMBL/GenBank/DDBJ whole genome shotgun (WGS) entry which is preliminary data.</text>
</comment>
<dbReference type="PANTHER" id="PTHR22935:SF95">
    <property type="entry name" value="BETA-LACTAMASE-LIKE 1-RELATED"/>
    <property type="match status" value="1"/>
</dbReference>
<name>A0ABS4BDH8_9HYPH</name>
<dbReference type="Gene3D" id="3.40.710.10">
    <property type="entry name" value="DD-peptidase/beta-lactamase superfamily"/>
    <property type="match status" value="1"/>
</dbReference>
<keyword evidence="5" id="KW-1185">Reference proteome</keyword>
<dbReference type="InterPro" id="IPR051478">
    <property type="entry name" value="Beta-lactamase-like_AB/R"/>
</dbReference>
<proteinExistence type="inferred from homology"/>
<organism evidence="4 5">
    <name type="scientific">Jiella mangrovi</name>
    <dbReference type="NCBI Taxonomy" id="2821407"/>
    <lineage>
        <taxon>Bacteria</taxon>
        <taxon>Pseudomonadati</taxon>
        <taxon>Pseudomonadota</taxon>
        <taxon>Alphaproteobacteria</taxon>
        <taxon>Hyphomicrobiales</taxon>
        <taxon>Aurantimonadaceae</taxon>
        <taxon>Jiella</taxon>
    </lineage>
</organism>
<comment type="similarity">
    <text evidence="1">Belongs to the beta-lactamase family.</text>
</comment>
<accession>A0ABS4BDH8</accession>
<feature type="chain" id="PRO_5047093957" evidence="2">
    <location>
        <begin position="28"/>
        <end position="375"/>
    </location>
</feature>
<dbReference type="SUPFAM" id="SSF56601">
    <property type="entry name" value="beta-lactamase/transpeptidase-like"/>
    <property type="match status" value="1"/>
</dbReference>
<dbReference type="NCBIfam" id="NF007943">
    <property type="entry name" value="PRK10662.1"/>
    <property type="match status" value="1"/>
</dbReference>
<dbReference type="PANTHER" id="PTHR22935">
    <property type="entry name" value="PENICILLIN-BINDING PROTEIN"/>
    <property type="match status" value="1"/>
</dbReference>
<sequence>MLSKRGLRMRCFLAAAMMSLLAGPAFANDPLLEEAVEFTGQIFHLQTGVPGLVIAAVRNGETAVFGFGETARGNGVEPGETTRIGVGSITKTFTGMTLAGLAADGTVLLTGPVAPHVDLVETFPERGGQAVRFVDLATHSSGFPRELNPVADAEKYSDASFAGNLGDDALLFRPGRGLLYSNVGFDLLARALSGAADMPYAALLKETVLDPIGLAETGYDRPDDAVRMVGYDWNDNEMDPGAPIPNRAGASGLYTTAADMLRYLQWNLDRFGENAEMRTLSHAGYVIRDGLDPVSGLDESGHMDAMGLGWVVMMPKDDRPLIIQKAGGTNGVFSYLAFAPTRGVGVFMAINKFDFAASVEMASVVNHLIATLAPR</sequence>
<dbReference type="EMBL" id="JAGJCF010000002">
    <property type="protein sequence ID" value="MBP0614808.1"/>
    <property type="molecule type" value="Genomic_DNA"/>
</dbReference>
<evidence type="ECO:0000256" key="2">
    <source>
        <dbReference type="SAM" id="SignalP"/>
    </source>
</evidence>
<dbReference type="EC" id="3.4.-.-" evidence="4"/>
<dbReference type="GO" id="GO:0016787">
    <property type="term" value="F:hydrolase activity"/>
    <property type="evidence" value="ECO:0007669"/>
    <property type="project" value="UniProtKB-KW"/>
</dbReference>
<evidence type="ECO:0000259" key="3">
    <source>
        <dbReference type="Pfam" id="PF00144"/>
    </source>
</evidence>
<dbReference type="InterPro" id="IPR012338">
    <property type="entry name" value="Beta-lactam/transpept-like"/>
</dbReference>